<dbReference type="SUPFAM" id="SSF51569">
    <property type="entry name" value="Aldolase"/>
    <property type="match status" value="1"/>
</dbReference>
<keyword evidence="5" id="KW-0119">Carbohydrate metabolism</keyword>
<evidence type="ECO:0000256" key="2">
    <source>
        <dbReference type="ARBA" id="ARBA00006906"/>
    </source>
</evidence>
<evidence type="ECO:0000256" key="1">
    <source>
        <dbReference type="ARBA" id="ARBA00004761"/>
    </source>
</evidence>
<accession>A0ABV8JNS1</accession>
<evidence type="ECO:0000313" key="7">
    <source>
        <dbReference type="Proteomes" id="UP001595814"/>
    </source>
</evidence>
<keyword evidence="7" id="KW-1185">Reference proteome</keyword>
<keyword evidence="4" id="KW-0456">Lyase</keyword>
<dbReference type="Proteomes" id="UP001595814">
    <property type="component" value="Unassembled WGS sequence"/>
</dbReference>
<evidence type="ECO:0000313" key="6">
    <source>
        <dbReference type="EMBL" id="MFC4095731.1"/>
    </source>
</evidence>
<evidence type="ECO:0000256" key="4">
    <source>
        <dbReference type="ARBA" id="ARBA00023239"/>
    </source>
</evidence>
<comment type="subunit">
    <text evidence="3">Homotrimer.</text>
</comment>
<dbReference type="NCBIfam" id="TIGR01182">
    <property type="entry name" value="eda"/>
    <property type="match status" value="1"/>
</dbReference>
<gene>
    <name evidence="6" type="ORF">ACFOUT_07580</name>
</gene>
<comment type="similarity">
    <text evidence="2">Belongs to the KHG/KDPG aldolase family.</text>
</comment>
<dbReference type="Gene3D" id="3.20.20.70">
    <property type="entry name" value="Aldolase class I"/>
    <property type="match status" value="1"/>
</dbReference>
<name>A0ABV8JNS1_9FLAO</name>
<protein>
    <submittedName>
        <fullName evidence="6">Bifunctional 4-hydroxy-2-oxoglutarate aldolase/2-dehydro-3-deoxy-phosphogluconate aldolase</fullName>
    </submittedName>
</protein>
<organism evidence="6 7">
    <name type="scientific">Euzebyella saccharophila</name>
    <dbReference type="NCBI Taxonomy" id="679664"/>
    <lineage>
        <taxon>Bacteria</taxon>
        <taxon>Pseudomonadati</taxon>
        <taxon>Bacteroidota</taxon>
        <taxon>Flavobacteriia</taxon>
        <taxon>Flavobacteriales</taxon>
        <taxon>Flavobacteriaceae</taxon>
        <taxon>Euzebyella</taxon>
    </lineage>
</organism>
<evidence type="ECO:0000256" key="5">
    <source>
        <dbReference type="ARBA" id="ARBA00023277"/>
    </source>
</evidence>
<comment type="pathway">
    <text evidence="1">Carbohydrate acid metabolism.</text>
</comment>
<proteinExistence type="inferred from homology"/>
<dbReference type="InterPro" id="IPR013785">
    <property type="entry name" value="Aldolase_TIM"/>
</dbReference>
<dbReference type="Pfam" id="PF01081">
    <property type="entry name" value="Aldolase"/>
    <property type="match status" value="1"/>
</dbReference>
<dbReference type="CDD" id="cd00452">
    <property type="entry name" value="KDPG_aldolase"/>
    <property type="match status" value="1"/>
</dbReference>
<dbReference type="InterPro" id="IPR000887">
    <property type="entry name" value="Aldlse_KDPG_KHG"/>
</dbReference>
<dbReference type="EMBL" id="JBHSAW010000004">
    <property type="protein sequence ID" value="MFC4095731.1"/>
    <property type="molecule type" value="Genomic_DNA"/>
</dbReference>
<sequence length="214" mass="23528">MDNSVFSWERFYQTPIVAILRGLNTKEVLRLASSYLKCGFTTIEVTMNSPQVSETIQALVREFPELNVGVGTVCSMDDLNIAISSGAQFIVTPIINEEVITYCKKNNIPIFPGAYTPTEIYKAWVLGASAVKVFPATLGPKYIKDVLAPLDQVKLLPTGGVNKENIKDFFMAGAIGAGMGGHLFPKELIEQDDLKALENHLLDFKAVIDDLKEN</sequence>
<dbReference type="PANTHER" id="PTHR30246:SF1">
    <property type="entry name" value="2-DEHYDRO-3-DEOXY-6-PHOSPHOGALACTONATE ALDOLASE-RELATED"/>
    <property type="match status" value="1"/>
</dbReference>
<dbReference type="RefSeq" id="WP_192460620.1">
    <property type="nucleotide sequence ID" value="NZ_JACYFJ010000001.1"/>
</dbReference>
<comment type="caution">
    <text evidence="6">The sequence shown here is derived from an EMBL/GenBank/DDBJ whole genome shotgun (WGS) entry which is preliminary data.</text>
</comment>
<evidence type="ECO:0000256" key="3">
    <source>
        <dbReference type="ARBA" id="ARBA00011233"/>
    </source>
</evidence>
<reference evidence="7" key="1">
    <citation type="journal article" date="2019" name="Int. J. Syst. Evol. Microbiol.">
        <title>The Global Catalogue of Microorganisms (GCM) 10K type strain sequencing project: providing services to taxonomists for standard genome sequencing and annotation.</title>
        <authorList>
            <consortium name="The Broad Institute Genomics Platform"/>
            <consortium name="The Broad Institute Genome Sequencing Center for Infectious Disease"/>
            <person name="Wu L."/>
            <person name="Ma J."/>
        </authorList>
    </citation>
    <scope>NUCLEOTIDE SEQUENCE [LARGE SCALE GENOMIC DNA]</scope>
    <source>
        <strain evidence="7">CECT 7477</strain>
    </source>
</reference>
<dbReference type="PANTHER" id="PTHR30246">
    <property type="entry name" value="2-KETO-3-DEOXY-6-PHOSPHOGLUCONATE ALDOLASE"/>
    <property type="match status" value="1"/>
</dbReference>